<evidence type="ECO:0000256" key="4">
    <source>
        <dbReference type="HAMAP-Rule" id="MF_01854"/>
    </source>
</evidence>
<dbReference type="InterPro" id="IPR009164">
    <property type="entry name" value="FBPtase_class3"/>
</dbReference>
<keyword evidence="3 4" id="KW-0119">Carbohydrate metabolism</keyword>
<keyword evidence="2 4" id="KW-0464">Manganese</keyword>
<dbReference type="STRING" id="1121925.SAMN02746011_00347"/>
<keyword evidence="6" id="KW-1185">Reference proteome</keyword>
<dbReference type="EMBL" id="FUWO01000002">
    <property type="protein sequence ID" value="SJZ33041.1"/>
    <property type="molecule type" value="Genomic_DNA"/>
</dbReference>
<reference evidence="6" key="1">
    <citation type="submission" date="2017-02" db="EMBL/GenBank/DDBJ databases">
        <authorList>
            <person name="Varghese N."/>
            <person name="Submissions S."/>
        </authorList>
    </citation>
    <scope>NUCLEOTIDE SEQUENCE [LARGE SCALE GENOMIC DNA]</scope>
    <source>
        <strain evidence="6">DSM 15739</strain>
    </source>
</reference>
<evidence type="ECO:0000256" key="3">
    <source>
        <dbReference type="ARBA" id="ARBA00023277"/>
    </source>
</evidence>
<dbReference type="EC" id="3.1.3.11" evidence="4"/>
<dbReference type="Pfam" id="PF06874">
    <property type="entry name" value="FBPase_2"/>
    <property type="match status" value="1"/>
</dbReference>
<dbReference type="InterPro" id="IPR029052">
    <property type="entry name" value="Metallo-depent_PP-like"/>
</dbReference>
<dbReference type="GO" id="GO:0042132">
    <property type="term" value="F:fructose 1,6-bisphosphate 1-phosphatase activity"/>
    <property type="evidence" value="ECO:0007669"/>
    <property type="project" value="UniProtKB-UniRule"/>
</dbReference>
<dbReference type="UniPathway" id="UPA00138"/>
<organism evidence="5 6">
    <name type="scientific">Globicatella sulfidifaciens DSM 15739</name>
    <dbReference type="NCBI Taxonomy" id="1121925"/>
    <lineage>
        <taxon>Bacteria</taxon>
        <taxon>Bacillati</taxon>
        <taxon>Bacillota</taxon>
        <taxon>Bacilli</taxon>
        <taxon>Lactobacillales</taxon>
        <taxon>Aerococcaceae</taxon>
        <taxon>Globicatella</taxon>
    </lineage>
</organism>
<dbReference type="SUPFAM" id="SSF56300">
    <property type="entry name" value="Metallo-dependent phosphatases"/>
    <property type="match status" value="1"/>
</dbReference>
<keyword evidence="1 4" id="KW-0378">Hydrolase</keyword>
<comment type="cofactor">
    <cofactor evidence="4">
        <name>Mn(2+)</name>
        <dbReference type="ChEBI" id="CHEBI:29035"/>
    </cofactor>
</comment>
<name>A0A1T4JSC1_9LACT</name>
<protein>
    <recommendedName>
        <fullName evidence="4">Fructose-1,6-bisphosphatase class 3</fullName>
        <shortName evidence="4">FBPase class 3</shortName>
        <ecNumber evidence="4">3.1.3.11</ecNumber>
    </recommendedName>
    <alternativeName>
        <fullName evidence="4">D-fructose-1,6-bisphosphate 1-phosphohydrolase class 3</fullName>
    </alternativeName>
</protein>
<evidence type="ECO:0000256" key="1">
    <source>
        <dbReference type="ARBA" id="ARBA00022801"/>
    </source>
</evidence>
<evidence type="ECO:0000256" key="2">
    <source>
        <dbReference type="ARBA" id="ARBA00023211"/>
    </source>
</evidence>
<dbReference type="Proteomes" id="UP000189941">
    <property type="component" value="Unassembled WGS sequence"/>
</dbReference>
<evidence type="ECO:0000313" key="6">
    <source>
        <dbReference type="Proteomes" id="UP000189941"/>
    </source>
</evidence>
<dbReference type="Gene3D" id="3.60.21.10">
    <property type="match status" value="1"/>
</dbReference>
<proteinExistence type="inferred from homology"/>
<comment type="similarity">
    <text evidence="4">Belongs to the FBPase class 3 family.</text>
</comment>
<sequence length="624" mass="72967">MMKKKILNDLAEIINLEAIRELPKATEHFISDIHGEFEAFDHIRRNCSGIIRIKVQTLFEDELDEQAINELCFAIYYPEDFILGKQRSFDKWQSLLKNLVNLTRFVSSKYTRSKVRKALPSEYAYILEELLYQYDEHDNKNAYYHTIFKTIIELELAPQFATELSYLIQRFVVDHLHVLGDIYDRGAHPDKVMDVLMSLPSVDITLGNHDIIWMGAYAGNMTCLATVLRIAFRYGHTQFLEESYSIDLSRLKKFALRYYQENAAFKPKLETPIDAATETAINCMHQAMTIMQFKLEGRLIERRPEFQMNHRNLLPIIDPNTLTINIEGQEYHLDNTCFDLIDWEQPNELTLGEELILLDLLHQFQNSAKLKEHMEFLLENGKMYLTYNDNLLFHGCIPVNEKGEYYQLNIDNHLYQGKSLMDFYATSIEESFKRLDCHDDWATDTLWYLWCGPSSTLFGKDIMRTFERYFISDKTVHNEIKNPYYEWRKNEQFCLKLLNDFGLTSEGYIINGHTPVKTIKGENPIKANGKMLVIDGGLSTAYQKVTGIAGYTLVDNSNEVYLVAHHPFTSKQKAIEKYLDIFPTQLIVKKRHERQYVKNTDIGKELARQSQELKAKILYENDKV</sequence>
<comment type="catalytic activity">
    <reaction evidence="4">
        <text>beta-D-fructose 1,6-bisphosphate + H2O = beta-D-fructose 6-phosphate + phosphate</text>
        <dbReference type="Rhea" id="RHEA:11064"/>
        <dbReference type="ChEBI" id="CHEBI:15377"/>
        <dbReference type="ChEBI" id="CHEBI:32966"/>
        <dbReference type="ChEBI" id="CHEBI:43474"/>
        <dbReference type="ChEBI" id="CHEBI:57634"/>
        <dbReference type="EC" id="3.1.3.11"/>
    </reaction>
</comment>
<evidence type="ECO:0000313" key="5">
    <source>
        <dbReference type="EMBL" id="SJZ33041.1"/>
    </source>
</evidence>
<dbReference type="GO" id="GO:0006094">
    <property type="term" value="P:gluconeogenesis"/>
    <property type="evidence" value="ECO:0007669"/>
    <property type="project" value="UniProtKB-UniRule"/>
</dbReference>
<comment type="pathway">
    <text evidence="4">Carbohydrate biosynthesis; gluconeogenesis.</text>
</comment>
<accession>A0A1T4JSC1</accession>
<dbReference type="AlphaFoldDB" id="A0A1T4JSC1"/>
<dbReference type="RefSeq" id="WP_407645201.1">
    <property type="nucleotide sequence ID" value="NZ_FUWO01000002.1"/>
</dbReference>
<gene>
    <name evidence="4" type="primary">fbp</name>
    <name evidence="5" type="ORF">SAMN02746011_00347</name>
</gene>
<dbReference type="HAMAP" id="MF_01854">
    <property type="entry name" value="FBPase_class3"/>
    <property type="match status" value="1"/>
</dbReference>